<keyword evidence="2" id="KW-0479">Metal-binding</keyword>
<dbReference type="PANTHER" id="PTHR24300:SF393">
    <property type="entry name" value="CYTOCHROME P450 2A6"/>
    <property type="match status" value="1"/>
</dbReference>
<reference evidence="4" key="1">
    <citation type="submission" date="2023-05" db="EMBL/GenBank/DDBJ databases">
        <authorList>
            <person name="Stuckert A."/>
        </authorList>
    </citation>
    <scope>NUCLEOTIDE SEQUENCE</scope>
</reference>
<evidence type="ECO:0000256" key="1">
    <source>
        <dbReference type="ARBA" id="ARBA00010617"/>
    </source>
</evidence>
<dbReference type="PANTHER" id="PTHR24300">
    <property type="entry name" value="CYTOCHROME P450 508A4-RELATED"/>
    <property type="match status" value="1"/>
</dbReference>
<name>A0ABN9FPU7_9NEOB</name>
<keyword evidence="3" id="KW-0408">Iron</keyword>
<evidence type="ECO:0000256" key="3">
    <source>
        <dbReference type="ARBA" id="ARBA00023004"/>
    </source>
</evidence>
<dbReference type="InterPro" id="IPR001128">
    <property type="entry name" value="Cyt_P450"/>
</dbReference>
<dbReference type="InterPro" id="IPR036396">
    <property type="entry name" value="Cyt_P450_sf"/>
</dbReference>
<dbReference type="Gene3D" id="1.10.630.10">
    <property type="entry name" value="Cytochrome P450"/>
    <property type="match status" value="1"/>
</dbReference>
<dbReference type="SUPFAM" id="SSF48264">
    <property type="entry name" value="Cytochrome P450"/>
    <property type="match status" value="1"/>
</dbReference>
<sequence>MTTFSNVLCSILFGDRFDYKDETFSKLLVIIRDSFSLASSTWGQLYSILPTLMEYIPGPHHKTTLLSEKLAEHIHEKVKSSQETLDPSISRHFIDSFLIKMEQEKNVP</sequence>
<dbReference type="Pfam" id="PF00067">
    <property type="entry name" value="p450"/>
    <property type="match status" value="1"/>
</dbReference>
<evidence type="ECO:0000313" key="5">
    <source>
        <dbReference type="Proteomes" id="UP001162483"/>
    </source>
</evidence>
<evidence type="ECO:0000313" key="4">
    <source>
        <dbReference type="EMBL" id="CAI9599082.1"/>
    </source>
</evidence>
<accession>A0ABN9FPU7</accession>
<protein>
    <submittedName>
        <fullName evidence="4">Uncharacterized protein</fullName>
    </submittedName>
</protein>
<proteinExistence type="inferred from homology"/>
<organism evidence="4 5">
    <name type="scientific">Staurois parvus</name>
    <dbReference type="NCBI Taxonomy" id="386267"/>
    <lineage>
        <taxon>Eukaryota</taxon>
        <taxon>Metazoa</taxon>
        <taxon>Chordata</taxon>
        <taxon>Craniata</taxon>
        <taxon>Vertebrata</taxon>
        <taxon>Euteleostomi</taxon>
        <taxon>Amphibia</taxon>
        <taxon>Batrachia</taxon>
        <taxon>Anura</taxon>
        <taxon>Neobatrachia</taxon>
        <taxon>Ranoidea</taxon>
        <taxon>Ranidae</taxon>
        <taxon>Staurois</taxon>
    </lineage>
</organism>
<gene>
    <name evidence="4" type="ORF">SPARVUS_LOCUS12540119</name>
</gene>
<feature type="non-terminal residue" evidence="4">
    <location>
        <position position="108"/>
    </location>
</feature>
<dbReference type="Proteomes" id="UP001162483">
    <property type="component" value="Unassembled WGS sequence"/>
</dbReference>
<comment type="similarity">
    <text evidence="1">Belongs to the cytochrome P450 family.</text>
</comment>
<keyword evidence="5" id="KW-1185">Reference proteome</keyword>
<comment type="caution">
    <text evidence="4">The sequence shown here is derived from an EMBL/GenBank/DDBJ whole genome shotgun (WGS) entry which is preliminary data.</text>
</comment>
<dbReference type="InterPro" id="IPR050182">
    <property type="entry name" value="Cytochrome_P450_fam2"/>
</dbReference>
<evidence type="ECO:0000256" key="2">
    <source>
        <dbReference type="ARBA" id="ARBA00022723"/>
    </source>
</evidence>
<dbReference type="EMBL" id="CATNWA010017245">
    <property type="protein sequence ID" value="CAI9599082.1"/>
    <property type="molecule type" value="Genomic_DNA"/>
</dbReference>